<gene>
    <name evidence="1" type="ORF">MSG28_005476</name>
</gene>
<accession>A0ACC0KZP1</accession>
<evidence type="ECO:0000313" key="2">
    <source>
        <dbReference type="Proteomes" id="UP001064048"/>
    </source>
</evidence>
<evidence type="ECO:0000313" key="1">
    <source>
        <dbReference type="EMBL" id="KAI8441790.1"/>
    </source>
</evidence>
<name>A0ACC0KZP1_CHOFU</name>
<comment type="caution">
    <text evidence="1">The sequence shown here is derived from an EMBL/GenBank/DDBJ whole genome shotgun (WGS) entry which is preliminary data.</text>
</comment>
<dbReference type="Proteomes" id="UP001064048">
    <property type="component" value="Chromosome 9"/>
</dbReference>
<organism evidence="1 2">
    <name type="scientific">Choristoneura fumiferana</name>
    <name type="common">Spruce budworm moth</name>
    <name type="synonym">Archips fumiferana</name>
    <dbReference type="NCBI Taxonomy" id="7141"/>
    <lineage>
        <taxon>Eukaryota</taxon>
        <taxon>Metazoa</taxon>
        <taxon>Ecdysozoa</taxon>
        <taxon>Arthropoda</taxon>
        <taxon>Hexapoda</taxon>
        <taxon>Insecta</taxon>
        <taxon>Pterygota</taxon>
        <taxon>Neoptera</taxon>
        <taxon>Endopterygota</taxon>
        <taxon>Lepidoptera</taxon>
        <taxon>Glossata</taxon>
        <taxon>Ditrysia</taxon>
        <taxon>Tortricoidea</taxon>
        <taxon>Tortricidae</taxon>
        <taxon>Tortricinae</taxon>
        <taxon>Choristoneura</taxon>
    </lineage>
</organism>
<protein>
    <submittedName>
        <fullName evidence="1">Uncharacterized protein</fullName>
    </submittedName>
</protein>
<sequence>MLQVEYQWALSWSLPGCWRALAAPPAGAGAAGDLRALDGVRVICMMCVIVEHVCWLSALSYVDDIRHFEMLRRAGDVMLLTNSTLVVQIFFLMASFLLAHKVLRESARGQPPPPLRSFFSTMLNRIIRVSPSYYMVVWFAATWWSRLGAGGPQWAPLVDAEAAICRRKWWVHLLYLNNVVYPDDKCLVQTWYLAADMQLYCLALLLTLALARWRRAALPLLGALLAGSVALVFGLAYSWRLVSTFVMHNPELVRATYRGEASFNVLYQSPLGNAPGALAGLLLAHAHHALLARDARPRDNRVSAIPYRRRWQRAGRTGRAAAGGDQVGSCCCYHWRAWFRWATAAGAPLALGWAAASPLLLGAGAPARAPAAALAALERPVFSLFVGLALLGAMHGVRPVWVRALSWSGWSPAARLSFGALLLHMPINKALIAARPAPTFLTRPAVLVEWFGVAGAAYLAALPLALLVELPVQRLHQALTARPTPAPAPQEKTNL</sequence>
<proteinExistence type="predicted"/>
<dbReference type="EMBL" id="CM046109">
    <property type="protein sequence ID" value="KAI8441790.1"/>
    <property type="molecule type" value="Genomic_DNA"/>
</dbReference>
<keyword evidence="2" id="KW-1185">Reference proteome</keyword>
<reference evidence="1 2" key="1">
    <citation type="journal article" date="2022" name="Genome Biol. Evol.">
        <title>The Spruce Budworm Genome: Reconstructing the Evolutionary History of Antifreeze Proteins.</title>
        <authorList>
            <person name="Beliveau C."/>
            <person name="Gagne P."/>
            <person name="Picq S."/>
            <person name="Vernygora O."/>
            <person name="Keeling C.I."/>
            <person name="Pinkney K."/>
            <person name="Doucet D."/>
            <person name="Wen F."/>
            <person name="Johnston J.S."/>
            <person name="Maaroufi H."/>
            <person name="Boyle B."/>
            <person name="Laroche J."/>
            <person name="Dewar K."/>
            <person name="Juretic N."/>
            <person name="Blackburn G."/>
            <person name="Nisole A."/>
            <person name="Brunet B."/>
            <person name="Brandao M."/>
            <person name="Lumley L."/>
            <person name="Duan J."/>
            <person name="Quan G."/>
            <person name="Lucarotti C.J."/>
            <person name="Roe A.D."/>
            <person name="Sperling F.A.H."/>
            <person name="Levesque R.C."/>
            <person name="Cusson M."/>
        </authorList>
    </citation>
    <scope>NUCLEOTIDE SEQUENCE [LARGE SCALE GENOMIC DNA]</scope>
    <source>
        <strain evidence="1">Glfc:IPQL:Cfum</strain>
    </source>
</reference>